<reference evidence="4 6" key="1">
    <citation type="submission" date="2020-01" db="EMBL/GenBank/DDBJ databases">
        <authorList>
            <consortium name="DOE Joint Genome Institute"/>
            <person name="Haridas S."/>
            <person name="Albert R."/>
            <person name="Binder M."/>
            <person name="Bloem J."/>
            <person name="Labutti K."/>
            <person name="Salamov A."/>
            <person name="Andreopoulos B."/>
            <person name="Baker S.E."/>
            <person name="Barry K."/>
            <person name="Bills G."/>
            <person name="Bluhm B.H."/>
            <person name="Cannon C."/>
            <person name="Castanera R."/>
            <person name="Culley D.E."/>
            <person name="Daum C."/>
            <person name="Ezra D."/>
            <person name="Gonzalez J.B."/>
            <person name="Henrissat B."/>
            <person name="Kuo A."/>
            <person name="Liang C."/>
            <person name="Lipzen A."/>
            <person name="Lutzoni F."/>
            <person name="Magnuson J."/>
            <person name="Mondo S."/>
            <person name="Nolan M."/>
            <person name="Ohm R."/>
            <person name="Pangilinan J."/>
            <person name="Park H.-J."/>
            <person name="Ramirez L."/>
            <person name="Alfaro M."/>
            <person name="Sun H."/>
            <person name="Tritt A."/>
            <person name="Yoshinaga Y."/>
            <person name="Zwiers L.-H."/>
            <person name="Turgeon B.G."/>
            <person name="Goodwin S.B."/>
            <person name="Spatafora J.W."/>
            <person name="Crous P.W."/>
            <person name="Grigoriev I.V."/>
        </authorList>
    </citation>
    <scope>NUCLEOTIDE SEQUENCE</scope>
    <source>
        <strain evidence="4 6">CBS 781.70</strain>
    </source>
</reference>
<feature type="non-terminal residue" evidence="4">
    <location>
        <position position="1"/>
    </location>
</feature>
<dbReference type="Pfam" id="PF23276">
    <property type="entry name" value="TPR_24"/>
    <property type="match status" value="1"/>
</dbReference>
<dbReference type="AlphaFoldDB" id="A0A6G1G0R9"/>
<protein>
    <recommendedName>
        <fullName evidence="3">Pentatricopeptide repeat-containing protein-mitochondrial domain-containing protein</fullName>
    </recommendedName>
</protein>
<evidence type="ECO:0000313" key="6">
    <source>
        <dbReference type="RefSeq" id="XP_033533264.1"/>
    </source>
</evidence>
<reference evidence="6" key="3">
    <citation type="submission" date="2025-04" db="UniProtKB">
        <authorList>
            <consortium name="RefSeq"/>
        </authorList>
    </citation>
    <scope>IDENTIFICATION</scope>
    <source>
        <strain evidence="6">CBS 781.70</strain>
    </source>
</reference>
<dbReference type="InterPro" id="IPR002885">
    <property type="entry name" value="PPR_rpt"/>
</dbReference>
<evidence type="ECO:0000313" key="4">
    <source>
        <dbReference type="EMBL" id="KAF1811633.1"/>
    </source>
</evidence>
<dbReference type="PANTHER" id="PTHR47938:SF35">
    <property type="entry name" value="PENTATRICOPEPTIDE REPEAT-CONTAINING PROTEIN 4, MITOCHONDRIAL-RELATED"/>
    <property type="match status" value="1"/>
</dbReference>
<dbReference type="Gene3D" id="1.25.40.10">
    <property type="entry name" value="Tetratricopeptide repeat domain"/>
    <property type="match status" value="3"/>
</dbReference>
<proteinExistence type="predicted"/>
<keyword evidence="5" id="KW-1185">Reference proteome</keyword>
<sequence length="454" mass="51477">TDQLYEDLLSQASRGYIEDTERLVKYLISERAQQPNLRLYRALVLANINPPHGSAESVISILQELADEGLEPDAALCHSVIKVLAVHPDFILRNEVLEYVSQRWYNLPSSYHYDVVSGLIREGQFEMAIKKLEDMWVRAIPFPNWLRGMLIHSLCNVEEIEEAFRQVKLAEEQAPNALTGPIWYHFLDAASSIHHYDATLHAWKRRISTWYLNPPTGICLNVLETASRAGDVKLALDVFRVLGNRKHVFTVDQYDALIDTHIKEKNLPGAFSIMCTMASAGVSPDRGSTRSTFTYMKESKTNWNTTMGMLQYLKRQGKDIPVEAVNVVLETMASSAQMLGPAMDIYNNLHELCKFGANITTFSHLFRCCRTSINADRKDTAMYLASEMIALKVTPNATVFDDIIGTCTRTGDLDYAIQYYAEMRDANFKPTEATLNQLTVALAKNKDRRCYQLL</sequence>
<dbReference type="InterPro" id="IPR011990">
    <property type="entry name" value="TPR-like_helical_dom_sf"/>
</dbReference>
<organism evidence="4">
    <name type="scientific">Eremomyces bilateralis CBS 781.70</name>
    <dbReference type="NCBI Taxonomy" id="1392243"/>
    <lineage>
        <taxon>Eukaryota</taxon>
        <taxon>Fungi</taxon>
        <taxon>Dikarya</taxon>
        <taxon>Ascomycota</taxon>
        <taxon>Pezizomycotina</taxon>
        <taxon>Dothideomycetes</taxon>
        <taxon>Dothideomycetes incertae sedis</taxon>
        <taxon>Eremomycetales</taxon>
        <taxon>Eremomycetaceae</taxon>
        <taxon>Eremomyces</taxon>
    </lineage>
</organism>
<feature type="repeat" description="PPR" evidence="2">
    <location>
        <begin position="396"/>
        <end position="430"/>
    </location>
</feature>
<accession>A0A6G1G0R9</accession>
<dbReference type="GO" id="GO:0003729">
    <property type="term" value="F:mRNA binding"/>
    <property type="evidence" value="ECO:0007669"/>
    <property type="project" value="TreeGrafter"/>
</dbReference>
<evidence type="ECO:0000313" key="5">
    <source>
        <dbReference type="Proteomes" id="UP000504638"/>
    </source>
</evidence>
<dbReference type="InterPro" id="IPR057027">
    <property type="entry name" value="TPR_mt"/>
</dbReference>
<dbReference type="Proteomes" id="UP000504638">
    <property type="component" value="Unplaced"/>
</dbReference>
<dbReference type="NCBIfam" id="TIGR00756">
    <property type="entry name" value="PPR"/>
    <property type="match status" value="1"/>
</dbReference>
<feature type="non-terminal residue" evidence="4">
    <location>
        <position position="454"/>
    </location>
</feature>
<gene>
    <name evidence="4 6" type="ORF">P152DRAFT_376498</name>
</gene>
<keyword evidence="1" id="KW-0677">Repeat</keyword>
<dbReference type="PANTHER" id="PTHR47938">
    <property type="entry name" value="RESPIRATORY COMPLEX I CHAPERONE (CIA84), PUTATIVE (AFU_ORTHOLOGUE AFUA_2G06020)-RELATED"/>
    <property type="match status" value="1"/>
</dbReference>
<reference evidence="6" key="2">
    <citation type="submission" date="2020-04" db="EMBL/GenBank/DDBJ databases">
        <authorList>
            <consortium name="NCBI Genome Project"/>
        </authorList>
    </citation>
    <scope>NUCLEOTIDE SEQUENCE</scope>
    <source>
        <strain evidence="6">CBS 781.70</strain>
    </source>
</reference>
<evidence type="ECO:0000256" key="1">
    <source>
        <dbReference type="ARBA" id="ARBA00022737"/>
    </source>
</evidence>
<evidence type="ECO:0000256" key="2">
    <source>
        <dbReference type="PROSITE-ProRule" id="PRU00708"/>
    </source>
</evidence>
<dbReference type="GeneID" id="54416195"/>
<feature type="domain" description="Pentatricopeptide repeat-containing protein-mitochondrial" evidence="3">
    <location>
        <begin position="217"/>
        <end position="348"/>
    </location>
</feature>
<name>A0A6G1G0R9_9PEZI</name>
<dbReference type="RefSeq" id="XP_033533264.1">
    <property type="nucleotide sequence ID" value="XM_033675625.1"/>
</dbReference>
<dbReference type="PROSITE" id="PS51375">
    <property type="entry name" value="PPR"/>
    <property type="match status" value="1"/>
</dbReference>
<dbReference type="OrthoDB" id="747253at2759"/>
<dbReference type="EMBL" id="ML975160">
    <property type="protein sequence ID" value="KAF1811633.1"/>
    <property type="molecule type" value="Genomic_DNA"/>
</dbReference>
<evidence type="ECO:0000259" key="3">
    <source>
        <dbReference type="Pfam" id="PF23276"/>
    </source>
</evidence>